<sequence>MNMQKQELYNVTPPVSERFKSPLSQTNGSCVTFAPIKDTSGRLIGIYVGDSQNPDIQGTRYTPEEFIAMADGIDSIRKRLGL</sequence>
<dbReference type="Proteomes" id="UP000319103">
    <property type="component" value="Unassembled WGS sequence"/>
</dbReference>
<dbReference type="EMBL" id="VIGB01000003">
    <property type="protein sequence ID" value="TQF02193.1"/>
    <property type="molecule type" value="Genomic_DNA"/>
</dbReference>
<gene>
    <name evidence="1" type="ORF">E6W39_07805</name>
</gene>
<keyword evidence="2" id="KW-1185">Reference proteome</keyword>
<evidence type="ECO:0000313" key="2">
    <source>
        <dbReference type="Proteomes" id="UP000319103"/>
    </source>
</evidence>
<proteinExistence type="predicted"/>
<protein>
    <submittedName>
        <fullName evidence="1">DUF397 domain-containing protein</fullName>
    </submittedName>
</protein>
<organism evidence="1 2">
    <name type="scientific">Kitasatospora acidiphila</name>
    <dbReference type="NCBI Taxonomy" id="2567942"/>
    <lineage>
        <taxon>Bacteria</taxon>
        <taxon>Bacillati</taxon>
        <taxon>Actinomycetota</taxon>
        <taxon>Actinomycetes</taxon>
        <taxon>Kitasatosporales</taxon>
        <taxon>Streptomycetaceae</taxon>
        <taxon>Kitasatospora</taxon>
    </lineage>
</organism>
<name>A0A540VZN4_9ACTN</name>
<reference evidence="1 2" key="1">
    <citation type="submission" date="2019-06" db="EMBL/GenBank/DDBJ databases">
        <title>Description of Kitasatospora acidophila sp. nov. isolated from pine grove soil, and reclassification of Streptomyces novaecaesareae to Kitasatospora novaeceasareae comb. nov.</title>
        <authorList>
            <person name="Kim M.J."/>
        </authorList>
    </citation>
    <scope>NUCLEOTIDE SEQUENCE [LARGE SCALE GENOMIC DNA]</scope>
    <source>
        <strain evidence="1 2">MMS16-CNU292</strain>
    </source>
</reference>
<dbReference type="OrthoDB" id="4350926at2"/>
<dbReference type="AlphaFoldDB" id="A0A540VZN4"/>
<accession>A0A540VZN4</accession>
<comment type="caution">
    <text evidence="1">The sequence shown here is derived from an EMBL/GenBank/DDBJ whole genome shotgun (WGS) entry which is preliminary data.</text>
</comment>
<evidence type="ECO:0000313" key="1">
    <source>
        <dbReference type="EMBL" id="TQF02193.1"/>
    </source>
</evidence>